<dbReference type="InterPro" id="IPR029060">
    <property type="entry name" value="PIN-like_dom_sf"/>
</dbReference>
<dbReference type="Proteomes" id="UP000275925">
    <property type="component" value="Unassembled WGS sequence"/>
</dbReference>
<keyword evidence="3" id="KW-1185">Reference proteome</keyword>
<sequence length="145" mass="16849">MRIYLDHCCYNRPFDEQTQLRIALETQAKLFIQTLIIDDRLELVWSYISTLENYNNPYENRRLAIDVFSKYAKQTVVENDIIIKSARKIGSAGLKPADALHLACAIEGEADYFITTDDEILKYETAKIKIIDPIQFVKTWEGIKK</sequence>
<organism evidence="2 3">
    <name type="scientific">Candidatus Termititenax persephonae</name>
    <dbReference type="NCBI Taxonomy" id="2218525"/>
    <lineage>
        <taxon>Bacteria</taxon>
        <taxon>Bacillati</taxon>
        <taxon>Candidatus Margulisiibacteriota</taxon>
        <taxon>Candidatus Termititenacia</taxon>
        <taxon>Candidatus Termititenacales</taxon>
        <taxon>Candidatus Termititenacaceae</taxon>
        <taxon>Candidatus Termititenax</taxon>
    </lineage>
</organism>
<feature type="domain" description="PIN" evidence="1">
    <location>
        <begin position="19"/>
        <end position="123"/>
    </location>
</feature>
<name>A0A388THV4_9BACT</name>
<evidence type="ECO:0000259" key="1">
    <source>
        <dbReference type="Pfam" id="PF01850"/>
    </source>
</evidence>
<dbReference type="InterPro" id="IPR002716">
    <property type="entry name" value="PIN_dom"/>
</dbReference>
<dbReference type="SUPFAM" id="SSF88723">
    <property type="entry name" value="PIN domain-like"/>
    <property type="match status" value="1"/>
</dbReference>
<dbReference type="Gene3D" id="3.40.50.1010">
    <property type="entry name" value="5'-nuclease"/>
    <property type="match status" value="1"/>
</dbReference>
<reference evidence="2 3" key="1">
    <citation type="journal article" date="2019" name="ISME J.">
        <title>Genome analyses of uncultured TG2/ZB3 bacteria in 'Margulisbacteria' specifically attached to ectosymbiotic spirochetes of protists in the termite gut.</title>
        <authorList>
            <person name="Utami Y.D."/>
            <person name="Kuwahara H."/>
            <person name="Igai K."/>
            <person name="Murakami T."/>
            <person name="Sugaya K."/>
            <person name="Morikawa T."/>
            <person name="Nagura Y."/>
            <person name="Yuki M."/>
            <person name="Deevong P."/>
            <person name="Inoue T."/>
            <person name="Kihara K."/>
            <person name="Lo N."/>
            <person name="Yamada A."/>
            <person name="Ohkuma M."/>
            <person name="Hongoh Y."/>
        </authorList>
    </citation>
    <scope>NUCLEOTIDE SEQUENCE [LARGE SCALE GENOMIC DNA]</scope>
    <source>
        <strain evidence="2">NkOx7-02</strain>
    </source>
</reference>
<protein>
    <submittedName>
        <fullName evidence="2">PIN domain protein</fullName>
    </submittedName>
</protein>
<evidence type="ECO:0000313" key="3">
    <source>
        <dbReference type="Proteomes" id="UP000275925"/>
    </source>
</evidence>
<proteinExistence type="predicted"/>
<dbReference type="Pfam" id="PF01850">
    <property type="entry name" value="PIN"/>
    <property type="match status" value="1"/>
</dbReference>
<gene>
    <name evidence="2" type="ORF">NO2_1077</name>
</gene>
<comment type="caution">
    <text evidence="2">The sequence shown here is derived from an EMBL/GenBank/DDBJ whole genome shotgun (WGS) entry which is preliminary data.</text>
</comment>
<accession>A0A388THV4</accession>
<dbReference type="AlphaFoldDB" id="A0A388THV4"/>
<dbReference type="EMBL" id="BGZO01000032">
    <property type="protein sequence ID" value="GBR76544.1"/>
    <property type="molecule type" value="Genomic_DNA"/>
</dbReference>
<evidence type="ECO:0000313" key="2">
    <source>
        <dbReference type="EMBL" id="GBR76544.1"/>
    </source>
</evidence>